<organism evidence="2 3">
    <name type="scientific">Triticum urartu</name>
    <name type="common">Red wild einkorn</name>
    <name type="synonym">Crithodium urartu</name>
    <dbReference type="NCBI Taxonomy" id="4572"/>
    <lineage>
        <taxon>Eukaryota</taxon>
        <taxon>Viridiplantae</taxon>
        <taxon>Streptophyta</taxon>
        <taxon>Embryophyta</taxon>
        <taxon>Tracheophyta</taxon>
        <taxon>Spermatophyta</taxon>
        <taxon>Magnoliopsida</taxon>
        <taxon>Liliopsida</taxon>
        <taxon>Poales</taxon>
        <taxon>Poaceae</taxon>
        <taxon>BOP clade</taxon>
        <taxon>Pooideae</taxon>
        <taxon>Triticodae</taxon>
        <taxon>Triticeae</taxon>
        <taxon>Triticinae</taxon>
        <taxon>Triticum</taxon>
    </lineage>
</organism>
<proteinExistence type="predicted"/>
<sequence length="116" mass="12838">MAQQTARMLLVQMLHGEIHQSIELPRQDRRSTTVQPSRLGERDASAVPVRPRRRLSSGPTRCQRAPAASSRARTGRSWTRYSPLPAPSPPPRSARAAVPPPSAQHQQPPTTPSRPR</sequence>
<protein>
    <submittedName>
        <fullName evidence="2">Uncharacterized protein</fullName>
    </submittedName>
</protein>
<reference evidence="3" key="1">
    <citation type="journal article" date="2013" name="Nature">
        <title>Draft genome of the wheat A-genome progenitor Triticum urartu.</title>
        <authorList>
            <person name="Ling H.Q."/>
            <person name="Zhao S."/>
            <person name="Liu D."/>
            <person name="Wang J."/>
            <person name="Sun H."/>
            <person name="Zhang C."/>
            <person name="Fan H."/>
            <person name="Li D."/>
            <person name="Dong L."/>
            <person name="Tao Y."/>
            <person name="Gao C."/>
            <person name="Wu H."/>
            <person name="Li Y."/>
            <person name="Cui Y."/>
            <person name="Guo X."/>
            <person name="Zheng S."/>
            <person name="Wang B."/>
            <person name="Yu K."/>
            <person name="Liang Q."/>
            <person name="Yang W."/>
            <person name="Lou X."/>
            <person name="Chen J."/>
            <person name="Feng M."/>
            <person name="Jian J."/>
            <person name="Zhang X."/>
            <person name="Luo G."/>
            <person name="Jiang Y."/>
            <person name="Liu J."/>
            <person name="Wang Z."/>
            <person name="Sha Y."/>
            <person name="Zhang B."/>
            <person name="Wu H."/>
            <person name="Tang D."/>
            <person name="Shen Q."/>
            <person name="Xue P."/>
            <person name="Zou S."/>
            <person name="Wang X."/>
            <person name="Liu X."/>
            <person name="Wang F."/>
            <person name="Yang Y."/>
            <person name="An X."/>
            <person name="Dong Z."/>
            <person name="Zhang K."/>
            <person name="Zhang X."/>
            <person name="Luo M.C."/>
            <person name="Dvorak J."/>
            <person name="Tong Y."/>
            <person name="Wang J."/>
            <person name="Yang H."/>
            <person name="Li Z."/>
            <person name="Wang D."/>
            <person name="Zhang A."/>
            <person name="Wang J."/>
        </authorList>
    </citation>
    <scope>NUCLEOTIDE SEQUENCE</scope>
    <source>
        <strain evidence="3">cv. G1812</strain>
    </source>
</reference>
<feature type="compositionally biased region" description="Basic and acidic residues" evidence="1">
    <location>
        <begin position="22"/>
        <end position="31"/>
    </location>
</feature>
<dbReference type="Gramene" id="TuG1812G0600003584.01.T01">
    <property type="protein sequence ID" value="TuG1812G0600003584.01.T01"/>
    <property type="gene ID" value="TuG1812G0600003584.01"/>
</dbReference>
<dbReference type="EnsemblPlants" id="TuG1812G0600003584.01.T01">
    <property type="protein sequence ID" value="TuG1812G0600003584.01.T01"/>
    <property type="gene ID" value="TuG1812G0600003584.01"/>
</dbReference>
<accession>A0A8R7V098</accession>
<name>A0A8R7V098_TRIUA</name>
<evidence type="ECO:0000313" key="2">
    <source>
        <dbReference type="EnsemblPlants" id="TuG1812G0600003584.01.T01"/>
    </source>
</evidence>
<evidence type="ECO:0000256" key="1">
    <source>
        <dbReference type="SAM" id="MobiDB-lite"/>
    </source>
</evidence>
<dbReference type="Proteomes" id="UP000015106">
    <property type="component" value="Chromosome 6"/>
</dbReference>
<reference evidence="2" key="3">
    <citation type="submission" date="2022-06" db="UniProtKB">
        <authorList>
            <consortium name="EnsemblPlants"/>
        </authorList>
    </citation>
    <scope>IDENTIFICATION</scope>
</reference>
<evidence type="ECO:0000313" key="3">
    <source>
        <dbReference type="Proteomes" id="UP000015106"/>
    </source>
</evidence>
<keyword evidence="3" id="KW-1185">Reference proteome</keyword>
<feature type="region of interest" description="Disordered" evidence="1">
    <location>
        <begin position="22"/>
        <end position="116"/>
    </location>
</feature>
<reference evidence="2" key="2">
    <citation type="submission" date="2018-03" db="EMBL/GenBank/DDBJ databases">
        <title>The Triticum urartu genome reveals the dynamic nature of wheat genome evolution.</title>
        <authorList>
            <person name="Ling H."/>
            <person name="Ma B."/>
            <person name="Shi X."/>
            <person name="Liu H."/>
            <person name="Dong L."/>
            <person name="Sun H."/>
            <person name="Cao Y."/>
            <person name="Gao Q."/>
            <person name="Zheng S."/>
            <person name="Li Y."/>
            <person name="Yu Y."/>
            <person name="Du H."/>
            <person name="Qi M."/>
            <person name="Li Y."/>
            <person name="Yu H."/>
            <person name="Cui Y."/>
            <person name="Wang N."/>
            <person name="Chen C."/>
            <person name="Wu H."/>
            <person name="Zhao Y."/>
            <person name="Zhang J."/>
            <person name="Li Y."/>
            <person name="Zhou W."/>
            <person name="Zhang B."/>
            <person name="Hu W."/>
            <person name="Eijk M."/>
            <person name="Tang J."/>
            <person name="Witsenboer H."/>
            <person name="Zhao S."/>
            <person name="Li Z."/>
            <person name="Zhang A."/>
            <person name="Wang D."/>
            <person name="Liang C."/>
        </authorList>
    </citation>
    <scope>NUCLEOTIDE SEQUENCE [LARGE SCALE GENOMIC DNA]</scope>
    <source>
        <strain evidence="2">cv. G1812</strain>
    </source>
</reference>
<feature type="compositionally biased region" description="Pro residues" evidence="1">
    <location>
        <begin position="84"/>
        <end position="102"/>
    </location>
</feature>
<dbReference type="AlphaFoldDB" id="A0A8R7V098"/>